<dbReference type="GO" id="GO:0016020">
    <property type="term" value="C:membrane"/>
    <property type="evidence" value="ECO:0007669"/>
    <property type="project" value="UniProtKB-SubCell"/>
</dbReference>
<feature type="transmembrane region" description="Helical" evidence="10">
    <location>
        <begin position="6"/>
        <end position="25"/>
    </location>
</feature>
<dbReference type="GO" id="GO:0015990">
    <property type="term" value="P:electron transport coupled proton transport"/>
    <property type="evidence" value="ECO:0007669"/>
    <property type="project" value="TreeGrafter"/>
</dbReference>
<evidence type="ECO:0000256" key="5">
    <source>
        <dbReference type="ARBA" id="ARBA00022989"/>
    </source>
</evidence>
<feature type="domain" description="NADH:quinone oxidoreductase/Mrp antiporter transmembrane" evidence="11">
    <location>
        <begin position="137"/>
        <end position="424"/>
    </location>
</feature>
<dbReference type="InterPro" id="IPR003918">
    <property type="entry name" value="NADH_UbQ_OxRdtase"/>
</dbReference>
<dbReference type="GO" id="GO:0042773">
    <property type="term" value="P:ATP synthesis coupled electron transport"/>
    <property type="evidence" value="ECO:0007669"/>
    <property type="project" value="InterPro"/>
</dbReference>
<evidence type="ECO:0000256" key="1">
    <source>
        <dbReference type="ARBA" id="ARBA00004127"/>
    </source>
</evidence>
<dbReference type="InterPro" id="IPR010227">
    <property type="entry name" value="NADH_Q_OxRdtase_chainM/4"/>
</dbReference>
<feature type="compositionally biased region" description="Polar residues" evidence="9">
    <location>
        <begin position="603"/>
        <end position="612"/>
    </location>
</feature>
<feature type="transmembrane region" description="Helical" evidence="10">
    <location>
        <begin position="344"/>
        <end position="362"/>
    </location>
</feature>
<evidence type="ECO:0000256" key="7">
    <source>
        <dbReference type="ARBA" id="ARBA00023136"/>
    </source>
</evidence>
<gene>
    <name evidence="13" type="ORF">C4532_18500</name>
</gene>
<keyword evidence="5 10" id="KW-1133">Transmembrane helix</keyword>
<protein>
    <submittedName>
        <fullName evidence="13">NADH-quinone oxidoreductase subunit M</fullName>
    </submittedName>
</protein>
<dbReference type="InterPro" id="IPR000260">
    <property type="entry name" value="NADH4_N"/>
</dbReference>
<feature type="transmembrane region" description="Helical" evidence="10">
    <location>
        <begin position="440"/>
        <end position="459"/>
    </location>
</feature>
<dbReference type="PRINTS" id="PR01437">
    <property type="entry name" value="NUOXDRDTASE4"/>
</dbReference>
<evidence type="ECO:0000256" key="3">
    <source>
        <dbReference type="ARBA" id="ARBA00022692"/>
    </source>
</evidence>
<name>A0A419EPF4_9BACT</name>
<evidence type="ECO:0000256" key="2">
    <source>
        <dbReference type="ARBA" id="ARBA00009025"/>
    </source>
</evidence>
<feature type="transmembrane region" description="Helical" evidence="10">
    <location>
        <begin position="34"/>
        <end position="52"/>
    </location>
</feature>
<keyword evidence="4" id="KW-1278">Translocase</keyword>
<feature type="transmembrane region" description="Helical" evidence="10">
    <location>
        <begin position="144"/>
        <end position="161"/>
    </location>
</feature>
<comment type="caution">
    <text evidence="13">The sequence shown here is derived from an EMBL/GenBank/DDBJ whole genome shotgun (WGS) entry which is preliminary data.</text>
</comment>
<keyword evidence="6" id="KW-0520">NAD</keyword>
<feature type="transmembrane region" description="Helical" evidence="10">
    <location>
        <begin position="313"/>
        <end position="332"/>
    </location>
</feature>
<dbReference type="EMBL" id="QZKI01000132">
    <property type="protein sequence ID" value="RJP64891.1"/>
    <property type="molecule type" value="Genomic_DNA"/>
</dbReference>
<dbReference type="Proteomes" id="UP000285961">
    <property type="component" value="Unassembled WGS sequence"/>
</dbReference>
<evidence type="ECO:0000256" key="4">
    <source>
        <dbReference type="ARBA" id="ARBA00022967"/>
    </source>
</evidence>
<evidence type="ECO:0000256" key="8">
    <source>
        <dbReference type="RuleBase" id="RU000320"/>
    </source>
</evidence>
<dbReference type="GO" id="GO:0048039">
    <property type="term" value="F:ubiquinone binding"/>
    <property type="evidence" value="ECO:0007669"/>
    <property type="project" value="TreeGrafter"/>
</dbReference>
<keyword evidence="7 10" id="KW-0472">Membrane</keyword>
<dbReference type="PANTHER" id="PTHR43507">
    <property type="entry name" value="NADH-UBIQUINONE OXIDOREDUCTASE CHAIN 4"/>
    <property type="match status" value="1"/>
</dbReference>
<evidence type="ECO:0000259" key="11">
    <source>
        <dbReference type="Pfam" id="PF00361"/>
    </source>
</evidence>
<feature type="transmembrane region" description="Helical" evidence="10">
    <location>
        <begin position="83"/>
        <end position="108"/>
    </location>
</feature>
<evidence type="ECO:0000256" key="10">
    <source>
        <dbReference type="SAM" id="Phobius"/>
    </source>
</evidence>
<organism evidence="13 14">
    <name type="scientific">Candidatus Abyssobacteria bacterium SURF_17</name>
    <dbReference type="NCBI Taxonomy" id="2093361"/>
    <lineage>
        <taxon>Bacteria</taxon>
        <taxon>Pseudomonadati</taxon>
        <taxon>Candidatus Hydrogenedentota</taxon>
        <taxon>Candidatus Abyssobacteria</taxon>
    </lineage>
</organism>
<dbReference type="AlphaFoldDB" id="A0A419EPF4"/>
<comment type="subcellular location">
    <subcellularLocation>
        <location evidence="1">Endomembrane system</location>
        <topology evidence="1">Multi-pass membrane protein</topology>
    </subcellularLocation>
    <subcellularLocation>
        <location evidence="8">Membrane</location>
        <topology evidence="8">Multi-pass membrane protein</topology>
    </subcellularLocation>
</comment>
<dbReference type="GO" id="GO:0008137">
    <property type="term" value="F:NADH dehydrogenase (ubiquinone) activity"/>
    <property type="evidence" value="ECO:0007669"/>
    <property type="project" value="InterPro"/>
</dbReference>
<feature type="transmembrane region" description="Helical" evidence="10">
    <location>
        <begin position="253"/>
        <end position="273"/>
    </location>
</feature>
<dbReference type="Pfam" id="PF00361">
    <property type="entry name" value="Proton_antipo_M"/>
    <property type="match status" value="1"/>
</dbReference>
<dbReference type="GO" id="GO:0012505">
    <property type="term" value="C:endomembrane system"/>
    <property type="evidence" value="ECO:0007669"/>
    <property type="project" value="UniProtKB-SubCell"/>
</dbReference>
<dbReference type="Pfam" id="PF01059">
    <property type="entry name" value="Oxidored_q5_N"/>
    <property type="match status" value="1"/>
</dbReference>
<evidence type="ECO:0000313" key="14">
    <source>
        <dbReference type="Proteomes" id="UP000285961"/>
    </source>
</evidence>
<evidence type="ECO:0000259" key="12">
    <source>
        <dbReference type="Pfam" id="PF01059"/>
    </source>
</evidence>
<evidence type="ECO:0000313" key="13">
    <source>
        <dbReference type="EMBL" id="RJP64891.1"/>
    </source>
</evidence>
<dbReference type="PANTHER" id="PTHR43507:SF1">
    <property type="entry name" value="NADH-UBIQUINONE OXIDOREDUCTASE CHAIN 4"/>
    <property type="match status" value="1"/>
</dbReference>
<dbReference type="NCBIfam" id="TIGR01972">
    <property type="entry name" value="NDH_I_M"/>
    <property type="match status" value="1"/>
</dbReference>
<proteinExistence type="inferred from homology"/>
<keyword evidence="3 8" id="KW-0812">Transmembrane</keyword>
<evidence type="ECO:0000256" key="6">
    <source>
        <dbReference type="ARBA" id="ARBA00023027"/>
    </source>
</evidence>
<comment type="similarity">
    <text evidence="2">Belongs to the complex I subunit 4 family.</text>
</comment>
<accession>A0A419EPF4</accession>
<dbReference type="InterPro" id="IPR001750">
    <property type="entry name" value="ND/Mrp_TM"/>
</dbReference>
<feature type="domain" description="NADH:ubiquinone oxidoreductase chain 4 N-terminal" evidence="12">
    <location>
        <begin position="77"/>
        <end position="128"/>
    </location>
</feature>
<feature type="transmembrane region" description="Helical" evidence="10">
    <location>
        <begin position="214"/>
        <end position="232"/>
    </location>
</feature>
<feature type="transmembrane region" description="Helical" evidence="10">
    <location>
        <begin position="173"/>
        <end position="194"/>
    </location>
</feature>
<feature type="region of interest" description="Disordered" evidence="9">
    <location>
        <begin position="558"/>
        <end position="612"/>
    </location>
</feature>
<feature type="transmembrane region" description="Helical" evidence="10">
    <location>
        <begin position="382"/>
        <end position="401"/>
    </location>
</feature>
<evidence type="ECO:0000256" key="9">
    <source>
        <dbReference type="SAM" id="MobiDB-lite"/>
    </source>
</evidence>
<dbReference type="GO" id="GO:0003954">
    <property type="term" value="F:NADH dehydrogenase activity"/>
    <property type="evidence" value="ECO:0007669"/>
    <property type="project" value="TreeGrafter"/>
</dbReference>
<reference evidence="13 14" key="1">
    <citation type="journal article" date="2017" name="ISME J.">
        <title>Energy and carbon metabolisms in a deep terrestrial subsurface fluid microbial community.</title>
        <authorList>
            <person name="Momper L."/>
            <person name="Jungbluth S.P."/>
            <person name="Lee M.D."/>
            <person name="Amend J.P."/>
        </authorList>
    </citation>
    <scope>NUCLEOTIDE SEQUENCE [LARGE SCALE GENOMIC DNA]</scope>
    <source>
        <strain evidence="13">SURF_17</strain>
    </source>
</reference>
<feature type="transmembrane region" description="Helical" evidence="10">
    <location>
        <begin position="120"/>
        <end position="138"/>
    </location>
</feature>
<feature type="transmembrane region" description="Helical" evidence="10">
    <location>
        <begin position="285"/>
        <end position="306"/>
    </location>
</feature>
<sequence length="612" mass="67882">MGLKWPLLSIITYIPVLGAIVIMLFMRRDATVKWFANIVVLVDFLISLRLVFTPQLKAAFVTGKHVIQFVEKVPWIESLGVQYFFGVDGISILLVLLTTFLGVLAVLSSWSAITERVKEYYVFMLLLQTGMLGVFFSLDFFLFYVFWEIMLVPMYFLIGVWGGPRKLYAAIKFFLYTLAGSVLMLLAILGLYFLNYRATGNLSFEIMNFYNLDIPLDIAKWLFLAFFVGFAIKVPMFPFHTWLPDAHVEAPTAGSVILAGVLLKMGTYGFVRFSLPLFPEATRWFLPYGIALAVIGIVYGALTAMMQPDMKKLVAYSSVSHLGFVMLGVFALNQQGVQGGILQMINHGLSTGALFLVVGLVYERRHTRMIADFGGLSKQMPVYAILFMIVTLSSIGLPGLNGFIGEFTILIGAFKALWMKPVVALRFLPADWAAGMSTLMVLLAASGIVLGAAYMLWLYQRVMFGKLENPKNMDLKDLNLREVMTLIPIVFFCFWIGLYPKPFLKLMDAAVANTVLITNPEAALAEMQQMQTNAAREHKMVLPPGHPPLLPPGHPEIIPPGHPSEQGAAMGHGAEKPGSVHGSMHPPLHPDMSMHPEIPAQALQGSQSHEGE</sequence>
<feature type="transmembrane region" description="Helical" evidence="10">
    <location>
        <begin position="479"/>
        <end position="498"/>
    </location>
</feature>